<reference evidence="1 2" key="1">
    <citation type="submission" date="2018-05" db="EMBL/GenBank/DDBJ databases">
        <title>Genomic Encyclopedia of Type Strains, Phase IV (KMG-IV): sequencing the most valuable type-strain genomes for metagenomic binning, comparative biology and taxonomic classification.</title>
        <authorList>
            <person name="Goeker M."/>
        </authorList>
    </citation>
    <scope>NUCLEOTIDE SEQUENCE [LARGE SCALE GENOMIC DNA]</scope>
    <source>
        <strain evidence="1 2">DSM 28579</strain>
    </source>
</reference>
<dbReference type="InterPro" id="IPR036249">
    <property type="entry name" value="Thioredoxin-like_sf"/>
</dbReference>
<accession>A0A7L4URQ5</accession>
<dbReference type="Proteomes" id="UP000251835">
    <property type="component" value="Unassembled WGS sequence"/>
</dbReference>
<dbReference type="RefSeq" id="WP_116495987.1">
    <property type="nucleotide sequence ID" value="NZ_QENZ01000003.1"/>
</dbReference>
<dbReference type="AlphaFoldDB" id="A0A7L4URQ5"/>
<dbReference type="Gene3D" id="3.40.30.10">
    <property type="entry name" value="Glutaredoxin"/>
    <property type="match status" value="1"/>
</dbReference>
<proteinExistence type="predicted"/>
<evidence type="ECO:0000313" key="1">
    <source>
        <dbReference type="EMBL" id="PVX52458.1"/>
    </source>
</evidence>
<evidence type="ECO:0008006" key="3">
    <source>
        <dbReference type="Google" id="ProtNLM"/>
    </source>
</evidence>
<sequence length="441" mass="50725">MKKAWLVIFPFLVLITVGHGQTLIKIADKSYADIPLRIYAYDNLLSHTPQLLEEKTVATDGALSFSLNIRKPQLVYIPIYSFHLIFYAEPDKTLALKLPNRRKLEEAFIQLKSYSGREIPLFIENKNSLNQSISAYDSAFNNYLKSNFRAIYQKKSASEHIDYIEKLRSISAIPHLKSYATYKEAYLYYVSGEQNKIIETFYANKPLLLHNTAYVSLMKKLAKPIAEDFSQATDYRPLYKQLVANNSYSDLYKISKSITGTADIALNEHFFIYILHSGLQLKTIPPKVALKKLSLIAEQSNNKTNIELAESIISKFYKQFKGSSAPNFSLKATDGLTYNSSILKTNKPTLIAFFDGAVNNDVSIKTLQELQEKYSKFEVILFSATKSIDIAPNNWKQFVIPYHSYTLRDYRLGRFPYYVLVEKNGKISQQTWQQYLIRLEE</sequence>
<dbReference type="EMBL" id="QENZ01000003">
    <property type="protein sequence ID" value="PVX52458.1"/>
    <property type="molecule type" value="Genomic_DNA"/>
</dbReference>
<keyword evidence="2" id="KW-1185">Reference proteome</keyword>
<dbReference type="OrthoDB" id="9815205at2"/>
<organism evidence="1 2">
    <name type="scientific">Balneicella halophila</name>
    <dbReference type="NCBI Taxonomy" id="1537566"/>
    <lineage>
        <taxon>Bacteria</taxon>
        <taxon>Pseudomonadati</taxon>
        <taxon>Bacteroidota</taxon>
        <taxon>Bacteroidia</taxon>
        <taxon>Bacteroidales</taxon>
        <taxon>Balneicellaceae</taxon>
        <taxon>Balneicella</taxon>
    </lineage>
</organism>
<dbReference type="SUPFAM" id="SSF52833">
    <property type="entry name" value="Thioredoxin-like"/>
    <property type="match status" value="1"/>
</dbReference>
<gene>
    <name evidence="1" type="ORF">C7377_0775</name>
</gene>
<name>A0A7L4URQ5_BALHA</name>
<protein>
    <recommendedName>
        <fullName evidence="3">Thioredoxin-like protein</fullName>
    </recommendedName>
</protein>
<evidence type="ECO:0000313" key="2">
    <source>
        <dbReference type="Proteomes" id="UP000251835"/>
    </source>
</evidence>
<comment type="caution">
    <text evidence="1">The sequence shown here is derived from an EMBL/GenBank/DDBJ whole genome shotgun (WGS) entry which is preliminary data.</text>
</comment>